<dbReference type="Gene3D" id="2.60.320.10">
    <property type="entry name" value="N-utilization substance G protein NusG, insert domain"/>
    <property type="match status" value="1"/>
</dbReference>
<evidence type="ECO:0000313" key="1">
    <source>
        <dbReference type="EMBL" id="HIU93764.1"/>
    </source>
</evidence>
<proteinExistence type="predicted"/>
<dbReference type="AlphaFoldDB" id="A0A9D1N278"/>
<reference evidence="1" key="1">
    <citation type="submission" date="2020-10" db="EMBL/GenBank/DDBJ databases">
        <authorList>
            <person name="Gilroy R."/>
        </authorList>
    </citation>
    <scope>NUCLEOTIDE SEQUENCE</scope>
    <source>
        <strain evidence="1">ChiGjej2B2-16831</strain>
    </source>
</reference>
<gene>
    <name evidence="1" type="ORF">IAD24_01265</name>
</gene>
<dbReference type="EMBL" id="DVNZ01000041">
    <property type="protein sequence ID" value="HIU93764.1"/>
    <property type="molecule type" value="Genomic_DNA"/>
</dbReference>
<dbReference type="Proteomes" id="UP000824128">
    <property type="component" value="Unassembled WGS sequence"/>
</dbReference>
<accession>A0A9D1N278</accession>
<dbReference type="InterPro" id="IPR038690">
    <property type="entry name" value="NusG_2_sf"/>
</dbReference>
<reference evidence="1" key="2">
    <citation type="journal article" date="2021" name="PeerJ">
        <title>Extensive microbial diversity within the chicken gut microbiome revealed by metagenomics and culture.</title>
        <authorList>
            <person name="Gilroy R."/>
            <person name="Ravi A."/>
            <person name="Getino M."/>
            <person name="Pursley I."/>
            <person name="Horton D.L."/>
            <person name="Alikhan N.F."/>
            <person name="Baker D."/>
            <person name="Gharbi K."/>
            <person name="Hall N."/>
            <person name="Watson M."/>
            <person name="Adriaenssens E.M."/>
            <person name="Foster-Nyarko E."/>
            <person name="Jarju S."/>
            <person name="Secka A."/>
            <person name="Antonio M."/>
            <person name="Oren A."/>
            <person name="Chaudhuri R.R."/>
            <person name="La Ragione R."/>
            <person name="Hildebrand F."/>
            <person name="Pallen M.J."/>
        </authorList>
    </citation>
    <scope>NUCLEOTIDE SEQUENCE</scope>
    <source>
        <strain evidence="1">ChiGjej2B2-16831</strain>
    </source>
</reference>
<protein>
    <submittedName>
        <fullName evidence="1">NusG domain II-containing protein</fullName>
    </submittedName>
</protein>
<name>A0A9D1N278_9FIRM</name>
<organism evidence="1 2">
    <name type="scientific">Candidatus Aphodomorpha intestinavium</name>
    <dbReference type="NCBI Taxonomy" id="2840672"/>
    <lineage>
        <taxon>Bacteria</taxon>
        <taxon>Bacillati</taxon>
        <taxon>Bacillota</taxon>
        <taxon>Clostridia</taxon>
        <taxon>Eubacteriales</taxon>
        <taxon>Candidatus Aphodomorpha</taxon>
    </lineage>
</organism>
<comment type="caution">
    <text evidence="1">The sequence shown here is derived from an EMBL/GenBank/DDBJ whole genome shotgun (WGS) entry which is preliminary data.</text>
</comment>
<sequence length="109" mass="11217">MLLAAALSLLPLPLLLRQDGAGARVTVAQHGAVLYEGPLSRDATVETPDGGNVVEIRGGEARMAHASCPDGLCLHGAARPGMPLVCLPNGVTVTVTAGEEERPYDGVTY</sequence>
<dbReference type="Pfam" id="PF07009">
    <property type="entry name" value="NusG_II"/>
    <property type="match status" value="1"/>
</dbReference>
<evidence type="ECO:0000313" key="2">
    <source>
        <dbReference type="Proteomes" id="UP000824128"/>
    </source>
</evidence>